<organism evidence="1 2">
    <name type="scientific">Neofusicoccum parvum</name>
    <dbReference type="NCBI Taxonomy" id="310453"/>
    <lineage>
        <taxon>Eukaryota</taxon>
        <taxon>Fungi</taxon>
        <taxon>Dikarya</taxon>
        <taxon>Ascomycota</taxon>
        <taxon>Pezizomycotina</taxon>
        <taxon>Dothideomycetes</taxon>
        <taxon>Dothideomycetes incertae sedis</taxon>
        <taxon>Botryosphaeriales</taxon>
        <taxon>Botryosphaeriaceae</taxon>
        <taxon>Neofusicoccum</taxon>
    </lineage>
</organism>
<reference evidence="1" key="1">
    <citation type="submission" date="2024-09" db="EMBL/GenBank/DDBJ databases">
        <title>Draft Genome Sequences of Neofusicoccum parvum.</title>
        <authorList>
            <person name="Ashida A."/>
            <person name="Camagna M."/>
            <person name="Tanaka A."/>
            <person name="Takemoto D."/>
        </authorList>
    </citation>
    <scope>NUCLEOTIDE SEQUENCE</scope>
    <source>
        <strain evidence="1">PPO83</strain>
    </source>
</reference>
<proteinExistence type="predicted"/>
<dbReference type="EMBL" id="BSXG01000048">
    <property type="protein sequence ID" value="GME28493.1"/>
    <property type="molecule type" value="Genomic_DNA"/>
</dbReference>
<sequence length="508" mass="57891">MGLFAQELTSTQVLGAVLGVLTLYLVAGGIYRLYFSPLAKFPGPKLAALTLWYEFYYDVILRGRFTFKVQELHQQYGPIIRINPFELHVSDPDFYEELYGGAGRRVEKWPWSAAMFGNDTSMIATVSHEFHRARRAPLNSFFSKQSVYNLEPLLRNAISTLCDRFDEFKKSKEPVALDVAYSALTTDIITEYSFAKSTGFLLKPHFGPEWVQLMINISEFSLINKQFPFILPLIMGTPEWLAKKIDPNTADQIEFQKYIRKQLMPIMKRKSEGRLEATEHSTIFHELLDSNLPESEKQLQRLVDEGQTVVAAGSLTTAHYLSVTSYHILANPEVLRKMQAELKPVMENPSVTPPLRELERLTYLNAVVKEGFRISYGVTARLARVSPDAPLRYKDWFIPAGVPVGMTSVIVHEDETYFPEPKVFRPERWLEPGAQRLEKFLVNFSKGSRACLGLNLAKAEIFLTLAAVFGGRFDIEMYKTDRSDADLKHDFFNPSAKLDSKGVRVIFN</sequence>
<protein>
    <submittedName>
        <fullName evidence="1">Cytochrome P450</fullName>
    </submittedName>
</protein>
<evidence type="ECO:0000313" key="2">
    <source>
        <dbReference type="Proteomes" id="UP001165186"/>
    </source>
</evidence>
<evidence type="ECO:0000313" key="1">
    <source>
        <dbReference type="EMBL" id="GME28493.1"/>
    </source>
</evidence>
<dbReference type="Proteomes" id="UP001165186">
    <property type="component" value="Unassembled WGS sequence"/>
</dbReference>
<accession>A0ACB5S718</accession>
<comment type="caution">
    <text evidence="1">The sequence shown here is derived from an EMBL/GenBank/DDBJ whole genome shotgun (WGS) entry which is preliminary data.</text>
</comment>
<gene>
    <name evidence="1" type="primary">g7090</name>
    <name evidence="1" type="ORF">NpPPO83_00007090</name>
</gene>
<keyword evidence="2" id="KW-1185">Reference proteome</keyword>
<name>A0ACB5S718_9PEZI</name>